<evidence type="ECO:0000313" key="1">
    <source>
        <dbReference type="EMBL" id="NNH76498.1"/>
    </source>
</evidence>
<name>A0A7Y2RCY0_9GAMM</name>
<sequence>MSSYSSLSLTDIQKIPFEEFMSERIEITSIRFKNGRKNTCCSDLVNWLNKNKLNLYFYQFKSSSVFGGSKYEYTYKTAYFKLTYSYEDGYDENLEISPISLKEKQELCAKKNPDPEILNKTPSILDLWFGFNKKYPESIDTCGIKKSKLNENDFIEVMHKTKN</sequence>
<dbReference type="AlphaFoldDB" id="A0A7Y2RCY0"/>
<reference evidence="1 2" key="1">
    <citation type="submission" date="2020-04" db="EMBL/GenBank/DDBJ databases">
        <title>Acinetobacter Taxon 24.</title>
        <authorList>
            <person name="Nemec A."/>
            <person name="Radolfova-Krizova L."/>
            <person name="Higgins P.G."/>
            <person name="Spanelova P."/>
        </authorList>
    </citation>
    <scope>NUCLEOTIDE SEQUENCE [LARGE SCALE GENOMIC DNA]</scope>
    <source>
        <strain evidence="1 2">ANC 5380</strain>
    </source>
</reference>
<protein>
    <submittedName>
        <fullName evidence="1">Uncharacterized protein</fullName>
    </submittedName>
</protein>
<evidence type="ECO:0000313" key="2">
    <source>
        <dbReference type="Proteomes" id="UP000569202"/>
    </source>
</evidence>
<proteinExistence type="predicted"/>
<accession>A0A7Y2RCY0</accession>
<dbReference type="EMBL" id="JABERL010000005">
    <property type="protein sequence ID" value="NNH76498.1"/>
    <property type="molecule type" value="Genomic_DNA"/>
</dbReference>
<dbReference type="Proteomes" id="UP000569202">
    <property type="component" value="Unassembled WGS sequence"/>
</dbReference>
<organism evidence="1 2">
    <name type="scientific">Acinetobacter terrae</name>
    <dbReference type="NCBI Taxonomy" id="2731247"/>
    <lineage>
        <taxon>Bacteria</taxon>
        <taxon>Pseudomonadati</taxon>
        <taxon>Pseudomonadota</taxon>
        <taxon>Gammaproteobacteria</taxon>
        <taxon>Moraxellales</taxon>
        <taxon>Moraxellaceae</taxon>
        <taxon>Acinetobacter</taxon>
        <taxon>Acinetobacter Taxon 24</taxon>
    </lineage>
</organism>
<gene>
    <name evidence="1" type="ORF">HLH17_02120</name>
</gene>
<comment type="caution">
    <text evidence="1">The sequence shown here is derived from an EMBL/GenBank/DDBJ whole genome shotgun (WGS) entry which is preliminary data.</text>
</comment>
<dbReference type="RefSeq" id="WP_171539701.1">
    <property type="nucleotide sequence ID" value="NZ_JABERL010000005.1"/>
</dbReference>